<reference evidence="3 4" key="1">
    <citation type="submission" date="2023-12" db="EMBL/GenBank/DDBJ databases">
        <title>Description of Novel Strain Fulvimarina sp. 2208YS6-2-32 isolated from Uroteuthis (Photololigo) edulis.</title>
        <authorList>
            <person name="Park J.-S."/>
        </authorList>
    </citation>
    <scope>NUCLEOTIDE SEQUENCE [LARGE SCALE GENOMIC DNA]</scope>
    <source>
        <strain evidence="3 4">2208YS6-2-32</strain>
    </source>
</reference>
<feature type="domain" description="Glycosyltransferase subfamily 4-like N-terminal" evidence="2">
    <location>
        <begin position="15"/>
        <end position="149"/>
    </location>
</feature>
<dbReference type="EMBL" id="JAXLPB010000002">
    <property type="protein sequence ID" value="MDY8108879.1"/>
    <property type="molecule type" value="Genomic_DNA"/>
</dbReference>
<organism evidence="3 4">
    <name type="scientific">Fulvimarina uroteuthidis</name>
    <dbReference type="NCBI Taxonomy" id="3098149"/>
    <lineage>
        <taxon>Bacteria</taxon>
        <taxon>Pseudomonadati</taxon>
        <taxon>Pseudomonadota</taxon>
        <taxon>Alphaproteobacteria</taxon>
        <taxon>Hyphomicrobiales</taxon>
        <taxon>Aurantimonadaceae</taxon>
        <taxon>Fulvimarina</taxon>
    </lineage>
</organism>
<keyword evidence="4" id="KW-1185">Reference proteome</keyword>
<name>A0ABU5I228_9HYPH</name>
<dbReference type="PANTHER" id="PTHR12526:SF627">
    <property type="entry name" value="D-RHAMNOSYLTRANSFERASE WBPZ"/>
    <property type="match status" value="1"/>
</dbReference>
<dbReference type="GO" id="GO:0016757">
    <property type="term" value="F:glycosyltransferase activity"/>
    <property type="evidence" value="ECO:0007669"/>
    <property type="project" value="UniProtKB-KW"/>
</dbReference>
<dbReference type="InterPro" id="IPR001296">
    <property type="entry name" value="Glyco_trans_1"/>
</dbReference>
<dbReference type="Pfam" id="PF00534">
    <property type="entry name" value="Glycos_transf_1"/>
    <property type="match status" value="1"/>
</dbReference>
<dbReference type="Gene3D" id="3.40.50.2000">
    <property type="entry name" value="Glycogen Phosphorylase B"/>
    <property type="match status" value="2"/>
</dbReference>
<evidence type="ECO:0000259" key="2">
    <source>
        <dbReference type="Pfam" id="PF13439"/>
    </source>
</evidence>
<proteinExistence type="predicted"/>
<dbReference type="SUPFAM" id="SSF53756">
    <property type="entry name" value="UDP-Glycosyltransferase/glycogen phosphorylase"/>
    <property type="match status" value="1"/>
</dbReference>
<evidence type="ECO:0000313" key="3">
    <source>
        <dbReference type="EMBL" id="MDY8108879.1"/>
    </source>
</evidence>
<dbReference type="Pfam" id="PF13439">
    <property type="entry name" value="Glyco_transf_4"/>
    <property type="match status" value="1"/>
</dbReference>
<protein>
    <submittedName>
        <fullName evidence="3">Glycosyltransferase</fullName>
        <ecNumber evidence="3">2.4.-.-</ecNumber>
    </submittedName>
</protein>
<sequence length="369" mass="40992">MKVLHFFKTYQPDNFGGVERTIASIAGATRDLGIETTVLSLSRTPETASLDIDGHRAIKARLDLELASTGFSRDVFAKFAREARTADLVHYHFPWPFMDLVHFASRHGKPSLVTYHSDIVKQKTLRRVYAPLMNRFLDHVDLIVATSPPYLATSPVLKRFADKTRIVAIGLDERSYPVPDEETRARWRRRLPGPFFLFTGVLRYYKGLDVLIRAAGQTRADIVIVGTGPIEPELKRQAAALGADNLHFVGPVEDIDKMALHALSAGFVFPSNQRSEAFGLALLEAAMVGKPMISTELGTGTSYVNADRKTGIVVPPNDPDALAAAMNEMIADESQAARWGMAAQQRFEELFTVDRMGRAYAELYRSLVK</sequence>
<evidence type="ECO:0000313" key="4">
    <source>
        <dbReference type="Proteomes" id="UP001294412"/>
    </source>
</evidence>
<feature type="domain" description="Glycosyl transferase family 1" evidence="1">
    <location>
        <begin position="181"/>
        <end position="346"/>
    </location>
</feature>
<keyword evidence="3" id="KW-0808">Transferase</keyword>
<dbReference type="EC" id="2.4.-.-" evidence="3"/>
<dbReference type="InterPro" id="IPR028098">
    <property type="entry name" value="Glyco_trans_4-like_N"/>
</dbReference>
<gene>
    <name evidence="3" type="ORF">U0C82_06940</name>
</gene>
<accession>A0ABU5I228</accession>
<dbReference type="PANTHER" id="PTHR12526">
    <property type="entry name" value="GLYCOSYLTRANSFERASE"/>
    <property type="match status" value="1"/>
</dbReference>
<keyword evidence="3" id="KW-0328">Glycosyltransferase</keyword>
<dbReference type="RefSeq" id="WP_322186346.1">
    <property type="nucleotide sequence ID" value="NZ_JAXLPB010000002.1"/>
</dbReference>
<evidence type="ECO:0000259" key="1">
    <source>
        <dbReference type="Pfam" id="PF00534"/>
    </source>
</evidence>
<dbReference type="Proteomes" id="UP001294412">
    <property type="component" value="Unassembled WGS sequence"/>
</dbReference>
<comment type="caution">
    <text evidence="3">The sequence shown here is derived from an EMBL/GenBank/DDBJ whole genome shotgun (WGS) entry which is preliminary data.</text>
</comment>